<evidence type="ECO:0000313" key="3">
    <source>
        <dbReference type="Proteomes" id="UP000186607"/>
    </source>
</evidence>
<dbReference type="OrthoDB" id="9981083at2"/>
<name>A0A1U7NVR2_9DEIO</name>
<sequence>MDQRDGVSEGEQRGPTPSVSTPLLFLVMLSVVAAFSVVSVLVSPSENPLKLWLAALIPLPALFGWWFWARYRQHPQLLPVIFLAFVAGQFISVLGQIVVVGESYSRTIGFMWLNLALAGLAFIGGLIYLWFQTRQGRQV</sequence>
<evidence type="ECO:0000313" key="2">
    <source>
        <dbReference type="EMBL" id="OLV17012.1"/>
    </source>
</evidence>
<evidence type="ECO:0000256" key="1">
    <source>
        <dbReference type="SAM" id="Phobius"/>
    </source>
</evidence>
<keyword evidence="3" id="KW-1185">Reference proteome</keyword>
<dbReference type="RefSeq" id="WP_075834276.1">
    <property type="nucleotide sequence ID" value="NZ_MSTI01000115.1"/>
</dbReference>
<feature type="transmembrane region" description="Helical" evidence="1">
    <location>
        <begin position="23"/>
        <end position="43"/>
    </location>
</feature>
<dbReference type="EMBL" id="MSTI01000115">
    <property type="protein sequence ID" value="OLV17012.1"/>
    <property type="molecule type" value="Genomic_DNA"/>
</dbReference>
<dbReference type="AlphaFoldDB" id="A0A1U7NVR2"/>
<reference evidence="2 3" key="1">
    <citation type="submission" date="2017-01" db="EMBL/GenBank/DDBJ databases">
        <title>Genome Analysis of Deinococcus marmoris KOPRI26562.</title>
        <authorList>
            <person name="Kim J.H."/>
            <person name="Oh H.-M."/>
        </authorList>
    </citation>
    <scope>NUCLEOTIDE SEQUENCE [LARGE SCALE GENOMIC DNA]</scope>
    <source>
        <strain evidence="2 3">KOPRI26562</strain>
    </source>
</reference>
<dbReference type="Proteomes" id="UP000186607">
    <property type="component" value="Unassembled WGS sequence"/>
</dbReference>
<gene>
    <name evidence="2" type="ORF">BOO71_0009850</name>
</gene>
<dbReference type="STRING" id="249408.BOO71_0009850"/>
<feature type="transmembrane region" description="Helical" evidence="1">
    <location>
        <begin position="49"/>
        <end position="68"/>
    </location>
</feature>
<comment type="caution">
    <text evidence="2">The sequence shown here is derived from an EMBL/GenBank/DDBJ whole genome shotgun (WGS) entry which is preliminary data.</text>
</comment>
<keyword evidence="1" id="KW-1133">Transmembrane helix</keyword>
<proteinExistence type="predicted"/>
<organism evidence="2 3">
    <name type="scientific">Deinococcus marmoris</name>
    <dbReference type="NCBI Taxonomy" id="249408"/>
    <lineage>
        <taxon>Bacteria</taxon>
        <taxon>Thermotogati</taxon>
        <taxon>Deinococcota</taxon>
        <taxon>Deinococci</taxon>
        <taxon>Deinococcales</taxon>
        <taxon>Deinococcaceae</taxon>
        <taxon>Deinococcus</taxon>
    </lineage>
</organism>
<feature type="transmembrane region" description="Helical" evidence="1">
    <location>
        <begin position="80"/>
        <end position="99"/>
    </location>
</feature>
<keyword evidence="1" id="KW-0472">Membrane</keyword>
<keyword evidence="1" id="KW-0812">Transmembrane</keyword>
<protein>
    <submittedName>
        <fullName evidence="2">Uncharacterized protein</fullName>
    </submittedName>
</protein>
<feature type="transmembrane region" description="Helical" evidence="1">
    <location>
        <begin position="111"/>
        <end position="131"/>
    </location>
</feature>
<accession>A0A1U7NVR2</accession>